<comment type="caution">
    <text evidence="14">The sequence shown here is derived from an EMBL/GenBank/DDBJ whole genome shotgun (WGS) entry which is preliminary data.</text>
</comment>
<feature type="domain" description="NB-ARC" evidence="11">
    <location>
        <begin position="390"/>
        <end position="562"/>
    </location>
</feature>
<reference evidence="15" key="1">
    <citation type="submission" date="2024-07" db="EMBL/GenBank/DDBJ databases">
        <title>Two chromosome-level genome assemblies of Korean endemic species Abeliophyllum distichum and Forsythia ovata (Oleaceae).</title>
        <authorList>
            <person name="Jang H."/>
        </authorList>
    </citation>
    <scope>NUCLEOTIDE SEQUENCE [LARGE SCALE GENOMIC DNA]</scope>
</reference>
<keyword evidence="6" id="KW-0381">Hypersensitive response</keyword>
<protein>
    <submittedName>
        <fullName evidence="14">Disease resistance RPP8-like protein 3</fullName>
    </submittedName>
</protein>
<feature type="domain" description="Disease resistance protein winged helix" evidence="12">
    <location>
        <begin position="645"/>
        <end position="714"/>
    </location>
</feature>
<evidence type="ECO:0000256" key="6">
    <source>
        <dbReference type="ARBA" id="ARBA00022667"/>
    </source>
</evidence>
<dbReference type="Gene3D" id="3.40.50.300">
    <property type="entry name" value="P-loop containing nucleotide triphosphate hydrolases"/>
    <property type="match status" value="1"/>
</dbReference>
<evidence type="ECO:0000259" key="13">
    <source>
        <dbReference type="Pfam" id="PF23598"/>
    </source>
</evidence>
<dbReference type="Gene3D" id="1.10.10.10">
    <property type="entry name" value="Winged helix-like DNA-binding domain superfamily/Winged helix DNA-binding domain"/>
    <property type="match status" value="1"/>
</dbReference>
<comment type="similarity">
    <text evidence="3">Belongs to the disease resistance NB-LRR family.</text>
</comment>
<dbReference type="Pfam" id="PF23598">
    <property type="entry name" value="LRR_14"/>
    <property type="match status" value="1"/>
</dbReference>
<dbReference type="Pfam" id="PF23559">
    <property type="entry name" value="WHD_DRP"/>
    <property type="match status" value="1"/>
</dbReference>
<evidence type="ECO:0000256" key="1">
    <source>
        <dbReference type="ARBA" id="ARBA00002074"/>
    </source>
</evidence>
<keyword evidence="10" id="KW-0067">ATP-binding</keyword>
<evidence type="ECO:0000256" key="9">
    <source>
        <dbReference type="ARBA" id="ARBA00022821"/>
    </source>
</evidence>
<evidence type="ECO:0000256" key="2">
    <source>
        <dbReference type="ARBA" id="ARBA00004496"/>
    </source>
</evidence>
<dbReference type="EMBL" id="JBFOLK010000002">
    <property type="protein sequence ID" value="KAL2532872.1"/>
    <property type="molecule type" value="Genomic_DNA"/>
</dbReference>
<sequence>MLSFVDPNDRKWREMAPSTYNLRRLLKYRSKSEMLEMFDGQGQLVLIVAQFMIKLCSEDDPVIVLLKRLDHSAKLSWGYTHYSEEDRNLSIVFRSFMEELQVFFKVPNSMSTLSPKQLVAAFIDFLFEILEEILNLQLYFIHRVEDSIQYLKMELKFLLIFLGDTPSQPTDLETTKKILVDIEVVANETGSFLYSFFFSTNRISITGMKETLSNLLGNVELLKENIKNHCITVAKILPYGVTPKTSVVSLSLVDSSLDYLNDLMDNDDDKFVDLKDQIRTIQQELTFFLTYVEVEKYPELEEFLIRIRDIAYEVEYIINSFAPVWYLTLRIPQIMEKIQLVSTQFQEKKKMYDAGLQKNAEYPSQQVSLQAPRPLIGDGKIIDLEDVQYEIKVKLFGGTSTLQIISISGMPGLGKTTLAKNIYYDSFIRKHFDICGWCVVSPMAPSYHKSRNMLIDILSSISDLNRIKILNMEDAHLAERIYRRLMRRRYIIFMDDIWDVNDWYDIERLFPDDHCGSRILFTSQIADMGMTASSGIFNYPLRFLTPDESWDLLQFKVFNNEQCPPVLVDVAKKIARNCGGLPSTVVFIASVLKDLEKERSLWMDVAENITSYISKETNDYMNMLELSYNHLPMHLKPCFLYFAAFEKDKEIPVQKLIMLWAAEGFIRKVECRSSEDVAEQYLFDLINRSMVLVDKRTSDGRIKACSVHGAMHDMCLRVAEKDNFMQVMKGQLSIYEEHHRLSIQSRSTPSFSRPFGLHVRSLLGHLPDPSAFIFSSLKLLKVLDLSTTDMSLYNITGSEVFAILKFLSVSSIPPSIESFENLEFLFVDNKEVVEIPAIFLNMVKLRHVHFSGGAQFNESLRIQETQDENFLLNNLQYLSSIFINDENDEKILRFLPRLRTLKCRITVFWDSSENRYRYPAFGFLNHLESLSVSFHLSYVSDDISREVIDLQRNLRKLTLRNFDLSWKQMRKIGMLPKLQVLKLRDDTIKGKRWDTWEDEFQQLRYLELDVLQIEHWNASCVNFPRLERLVLRSCQNFEIPFSLGDIPTLQKIEVHGCAESVVGSALQILEEQRDMGNEDLNVIISH</sequence>
<evidence type="ECO:0000256" key="10">
    <source>
        <dbReference type="ARBA" id="ARBA00022840"/>
    </source>
</evidence>
<evidence type="ECO:0000259" key="12">
    <source>
        <dbReference type="Pfam" id="PF23559"/>
    </source>
</evidence>
<keyword evidence="9" id="KW-0611">Plant defense</keyword>
<dbReference type="InterPro" id="IPR044974">
    <property type="entry name" value="Disease_R_plants"/>
</dbReference>
<dbReference type="Pfam" id="PF00931">
    <property type="entry name" value="NB-ARC"/>
    <property type="match status" value="1"/>
</dbReference>
<evidence type="ECO:0000313" key="15">
    <source>
        <dbReference type="Proteomes" id="UP001604336"/>
    </source>
</evidence>
<gene>
    <name evidence="14" type="ORF">Adt_06223</name>
</gene>
<dbReference type="InterPro" id="IPR027417">
    <property type="entry name" value="P-loop_NTPase"/>
</dbReference>
<keyword evidence="7" id="KW-0677">Repeat</keyword>
<dbReference type="InterPro" id="IPR055414">
    <property type="entry name" value="LRR_R13L4/SHOC2-like"/>
</dbReference>
<evidence type="ECO:0000313" key="14">
    <source>
        <dbReference type="EMBL" id="KAL2532872.1"/>
    </source>
</evidence>
<comment type="subcellular location">
    <subcellularLocation>
        <location evidence="2">Cytoplasm</location>
    </subcellularLocation>
</comment>
<dbReference type="GO" id="GO:0005737">
    <property type="term" value="C:cytoplasm"/>
    <property type="evidence" value="ECO:0007669"/>
    <property type="project" value="UniProtKB-SubCell"/>
</dbReference>
<dbReference type="Gene3D" id="3.80.10.10">
    <property type="entry name" value="Ribonuclease Inhibitor"/>
    <property type="match status" value="1"/>
</dbReference>
<dbReference type="SUPFAM" id="SSF52058">
    <property type="entry name" value="L domain-like"/>
    <property type="match status" value="1"/>
</dbReference>
<evidence type="ECO:0000256" key="7">
    <source>
        <dbReference type="ARBA" id="ARBA00022737"/>
    </source>
</evidence>
<dbReference type="InterPro" id="IPR036388">
    <property type="entry name" value="WH-like_DNA-bd_sf"/>
</dbReference>
<dbReference type="GO" id="GO:0009626">
    <property type="term" value="P:plant-type hypersensitive response"/>
    <property type="evidence" value="ECO:0007669"/>
    <property type="project" value="UniProtKB-KW"/>
</dbReference>
<name>A0ABD1V6A9_9LAMI</name>
<organism evidence="14 15">
    <name type="scientific">Abeliophyllum distichum</name>
    <dbReference type="NCBI Taxonomy" id="126358"/>
    <lineage>
        <taxon>Eukaryota</taxon>
        <taxon>Viridiplantae</taxon>
        <taxon>Streptophyta</taxon>
        <taxon>Embryophyta</taxon>
        <taxon>Tracheophyta</taxon>
        <taxon>Spermatophyta</taxon>
        <taxon>Magnoliopsida</taxon>
        <taxon>eudicotyledons</taxon>
        <taxon>Gunneridae</taxon>
        <taxon>Pentapetalae</taxon>
        <taxon>asterids</taxon>
        <taxon>lamiids</taxon>
        <taxon>Lamiales</taxon>
        <taxon>Oleaceae</taxon>
        <taxon>Forsythieae</taxon>
        <taxon>Abeliophyllum</taxon>
    </lineage>
</organism>
<keyword evidence="8" id="KW-0547">Nucleotide-binding</keyword>
<proteinExistence type="inferred from homology"/>
<evidence type="ECO:0000256" key="5">
    <source>
        <dbReference type="ARBA" id="ARBA00022614"/>
    </source>
</evidence>
<dbReference type="InterPro" id="IPR032675">
    <property type="entry name" value="LRR_dom_sf"/>
</dbReference>
<keyword evidence="4" id="KW-0963">Cytoplasm</keyword>
<evidence type="ECO:0000259" key="11">
    <source>
        <dbReference type="Pfam" id="PF00931"/>
    </source>
</evidence>
<evidence type="ECO:0000256" key="4">
    <source>
        <dbReference type="ARBA" id="ARBA00022490"/>
    </source>
</evidence>
<dbReference type="FunFam" id="1.10.10.10:FF:000322">
    <property type="entry name" value="Probable disease resistance protein At1g63360"/>
    <property type="match status" value="1"/>
</dbReference>
<dbReference type="PANTHER" id="PTHR23155:SF1152">
    <property type="entry name" value="AAA+ ATPASE DOMAIN-CONTAINING PROTEIN"/>
    <property type="match status" value="1"/>
</dbReference>
<keyword evidence="5" id="KW-0433">Leucine-rich repeat</keyword>
<dbReference type="InterPro" id="IPR058922">
    <property type="entry name" value="WHD_DRP"/>
</dbReference>
<keyword evidence="15" id="KW-1185">Reference proteome</keyword>
<feature type="domain" description="Disease resistance R13L4/SHOC-2-like LRR" evidence="13">
    <location>
        <begin position="758"/>
        <end position="1059"/>
    </location>
</feature>
<dbReference type="InterPro" id="IPR042197">
    <property type="entry name" value="Apaf_helical"/>
</dbReference>
<dbReference type="Proteomes" id="UP001604336">
    <property type="component" value="Unassembled WGS sequence"/>
</dbReference>
<evidence type="ECO:0000256" key="3">
    <source>
        <dbReference type="ARBA" id="ARBA00008894"/>
    </source>
</evidence>
<dbReference type="AlphaFoldDB" id="A0ABD1V6A9"/>
<evidence type="ECO:0000256" key="8">
    <source>
        <dbReference type="ARBA" id="ARBA00022741"/>
    </source>
</evidence>
<accession>A0ABD1V6A9</accession>
<dbReference type="GO" id="GO:0005524">
    <property type="term" value="F:ATP binding"/>
    <property type="evidence" value="ECO:0007669"/>
    <property type="project" value="UniProtKB-KW"/>
</dbReference>
<dbReference type="Gene3D" id="1.10.8.430">
    <property type="entry name" value="Helical domain of apoptotic protease-activating factors"/>
    <property type="match status" value="1"/>
</dbReference>
<dbReference type="SUPFAM" id="SSF52540">
    <property type="entry name" value="P-loop containing nucleoside triphosphate hydrolases"/>
    <property type="match status" value="1"/>
</dbReference>
<dbReference type="InterPro" id="IPR002182">
    <property type="entry name" value="NB-ARC"/>
</dbReference>
<dbReference type="PRINTS" id="PR00364">
    <property type="entry name" value="DISEASERSIST"/>
</dbReference>
<comment type="function">
    <text evidence="1">Confers resistance to late blight (Phytophthora infestans) races carrying the avirulence gene Avr1. Resistance proteins guard the plant against pathogens that contain an appropriate avirulence protein via an indirect interaction with this avirulence protein. That triggers a defense system including the hypersensitive response, which restricts the pathogen growth.</text>
</comment>
<dbReference type="PANTHER" id="PTHR23155">
    <property type="entry name" value="DISEASE RESISTANCE PROTEIN RP"/>
    <property type="match status" value="1"/>
</dbReference>